<dbReference type="SMART" id="SM00320">
    <property type="entry name" value="WD40"/>
    <property type="match status" value="5"/>
</dbReference>
<dbReference type="RefSeq" id="XP_020049708.1">
    <property type="nucleotide sequence ID" value="XM_020192212.1"/>
</dbReference>
<evidence type="ECO:0000256" key="1">
    <source>
        <dbReference type="ARBA" id="ARBA00007830"/>
    </source>
</evidence>
<dbReference type="Proteomes" id="UP000095038">
    <property type="component" value="Unassembled WGS sequence"/>
</dbReference>
<feature type="repeat" description="WD" evidence="4">
    <location>
        <begin position="114"/>
        <end position="159"/>
    </location>
</feature>
<dbReference type="GO" id="GO:2000728">
    <property type="term" value="P:regulation of mRNA export from nucleus in response to heat stress"/>
    <property type="evidence" value="ECO:0007669"/>
    <property type="project" value="EnsemblFungi"/>
</dbReference>
<dbReference type="FunCoup" id="A0A1D2VP61">
    <property type="interactions" value="1288"/>
</dbReference>
<dbReference type="GO" id="GO:0000973">
    <property type="term" value="P:post-transcriptional tethering of RNA polymerase II gene DNA at nuclear periphery"/>
    <property type="evidence" value="ECO:0007669"/>
    <property type="project" value="EnsemblFungi"/>
</dbReference>
<dbReference type="Pfam" id="PF00400">
    <property type="entry name" value="WD40"/>
    <property type="match status" value="4"/>
</dbReference>
<dbReference type="GO" id="GO:0016973">
    <property type="term" value="P:poly(A)+ mRNA export from nucleus"/>
    <property type="evidence" value="ECO:0007669"/>
    <property type="project" value="EnsemblFungi"/>
</dbReference>
<dbReference type="FunFam" id="2.130.10.10:FF:000190">
    <property type="entry name" value="Nuclear pore complex subunit"/>
    <property type="match status" value="1"/>
</dbReference>
<protein>
    <submittedName>
        <fullName evidence="5">Nucleoporin GLE2</fullName>
    </submittedName>
</protein>
<dbReference type="Gene3D" id="2.130.10.10">
    <property type="entry name" value="YVTN repeat-like/Quinoprotein amine dehydrogenase"/>
    <property type="match status" value="1"/>
</dbReference>
<dbReference type="InterPro" id="IPR015943">
    <property type="entry name" value="WD40/YVTN_repeat-like_dom_sf"/>
</dbReference>
<evidence type="ECO:0000256" key="4">
    <source>
        <dbReference type="PROSITE-ProRule" id="PRU00221"/>
    </source>
</evidence>
<dbReference type="PROSITE" id="PS50082">
    <property type="entry name" value="WD_REPEATS_2"/>
    <property type="match status" value="3"/>
</dbReference>
<dbReference type="InParanoid" id="A0A1D2VP61"/>
<proteinExistence type="inferred from homology"/>
<feature type="repeat" description="WD" evidence="4">
    <location>
        <begin position="73"/>
        <end position="114"/>
    </location>
</feature>
<dbReference type="GeneID" id="30965848"/>
<name>A0A1D2VP61_9ASCO</name>
<dbReference type="GO" id="GO:0005643">
    <property type="term" value="C:nuclear pore"/>
    <property type="evidence" value="ECO:0007669"/>
    <property type="project" value="EnsemblFungi"/>
</dbReference>
<evidence type="ECO:0000256" key="3">
    <source>
        <dbReference type="ARBA" id="ARBA00022737"/>
    </source>
</evidence>
<dbReference type="GO" id="GO:0005737">
    <property type="term" value="C:cytoplasm"/>
    <property type="evidence" value="ECO:0007669"/>
    <property type="project" value="EnsemblFungi"/>
</dbReference>
<dbReference type="PANTHER" id="PTHR10971">
    <property type="entry name" value="MRNA EXPORT FACTOR AND BUB3"/>
    <property type="match status" value="1"/>
</dbReference>
<dbReference type="InterPro" id="IPR036322">
    <property type="entry name" value="WD40_repeat_dom_sf"/>
</dbReference>
<dbReference type="PROSITE" id="PS50294">
    <property type="entry name" value="WD_REPEATS_REGION"/>
    <property type="match status" value="1"/>
</dbReference>
<keyword evidence="2 4" id="KW-0853">WD repeat</keyword>
<comment type="similarity">
    <text evidence="1">Belongs to the WD repeat rae1 family.</text>
</comment>
<reference evidence="6" key="1">
    <citation type="submission" date="2016-05" db="EMBL/GenBank/DDBJ databases">
        <title>Comparative genomics of biotechnologically important yeasts.</title>
        <authorList>
            <consortium name="DOE Joint Genome Institute"/>
            <person name="Riley R."/>
            <person name="Haridas S."/>
            <person name="Wolfe K.H."/>
            <person name="Lopes M.R."/>
            <person name="Hittinger C.T."/>
            <person name="Goker M."/>
            <person name="Salamov A."/>
            <person name="Wisecaver J."/>
            <person name="Long T.M."/>
            <person name="Aerts A.L."/>
            <person name="Barry K."/>
            <person name="Choi C."/>
            <person name="Clum A."/>
            <person name="Coughlan A.Y."/>
            <person name="Deshpande S."/>
            <person name="Douglass A.P."/>
            <person name="Hanson S.J."/>
            <person name="Klenk H.-P."/>
            <person name="Labutti K."/>
            <person name="Lapidus A."/>
            <person name="Lindquist E."/>
            <person name="Lipzen A."/>
            <person name="Meier-Kolthoff J.P."/>
            <person name="Ohm R.A."/>
            <person name="Otillar R.P."/>
            <person name="Pangilinan J."/>
            <person name="Peng Y."/>
            <person name="Rokas A."/>
            <person name="Rosa C.A."/>
            <person name="Scheuner C."/>
            <person name="Sibirny A.A."/>
            <person name="Slot J.C."/>
            <person name="Stielow J.B."/>
            <person name="Sun H."/>
            <person name="Kurtzman C.P."/>
            <person name="Blackwell M."/>
            <person name="Grigoriev I.V."/>
            <person name="Jeffries T.W."/>
        </authorList>
    </citation>
    <scope>NUCLEOTIDE SEQUENCE [LARGE SCALE GENOMIC DNA]</scope>
    <source>
        <strain evidence="6">DSM 1968</strain>
    </source>
</reference>
<accession>A0A1D2VP61</accession>
<gene>
    <name evidence="5" type="ORF">ASCRUDRAFT_73270</name>
</gene>
<dbReference type="GO" id="GO:0032185">
    <property type="term" value="P:septin cytoskeleton organization"/>
    <property type="evidence" value="ECO:0007669"/>
    <property type="project" value="EnsemblFungi"/>
</dbReference>
<feature type="repeat" description="WD" evidence="4">
    <location>
        <begin position="263"/>
        <end position="297"/>
    </location>
</feature>
<sequence>MSLFPKSNILGASAAASNVSDTSYDITVQNPPEDGVTDLAFSSQGDFLSVSSWDSKVRVYEVFSNGTTQGKAFYQHEAPVLTTRWTADGTKIISGSCDKTVKLYDVASGLAQQVGAHDAPVSQVRFVQCGPSLTQVIASASWDKTLKYWDSRSPSPVSTINLPERCYTMDSQKKLLVVGCADRKICIIDLNDPTTIFREISSPLKYQTRVISCFNEGNGYAVVSIEGRCAIRYLDPSDSQREFTFKCHREQDSQTKNTKVYSVNAISFHPVHGTFCTGGSDGSIIFWDKDQRHKLKQMTNLGSSVTATTFNSSGTIFAYALGYDWSKGYTYSAENNTNVIKLHAVQDDEAKPKQVKKKF</sequence>
<dbReference type="GO" id="GO:0051664">
    <property type="term" value="P:nuclear pore localization"/>
    <property type="evidence" value="ECO:0007669"/>
    <property type="project" value="EnsemblFungi"/>
</dbReference>
<evidence type="ECO:0000313" key="5">
    <source>
        <dbReference type="EMBL" id="ODV63401.1"/>
    </source>
</evidence>
<dbReference type="OrthoDB" id="256303at2759"/>
<evidence type="ECO:0000256" key="2">
    <source>
        <dbReference type="ARBA" id="ARBA00022574"/>
    </source>
</evidence>
<dbReference type="STRING" id="1344418.A0A1D2VP61"/>
<keyword evidence="3" id="KW-0677">Repeat</keyword>
<dbReference type="InterPro" id="IPR001680">
    <property type="entry name" value="WD40_rpt"/>
</dbReference>
<dbReference type="InterPro" id="IPR020472">
    <property type="entry name" value="WD40_PAC1"/>
</dbReference>
<keyword evidence="6" id="KW-1185">Reference proteome</keyword>
<evidence type="ECO:0000313" key="6">
    <source>
        <dbReference type="Proteomes" id="UP000095038"/>
    </source>
</evidence>
<organism evidence="5 6">
    <name type="scientific">Ascoidea rubescens DSM 1968</name>
    <dbReference type="NCBI Taxonomy" id="1344418"/>
    <lineage>
        <taxon>Eukaryota</taxon>
        <taxon>Fungi</taxon>
        <taxon>Dikarya</taxon>
        <taxon>Ascomycota</taxon>
        <taxon>Saccharomycotina</taxon>
        <taxon>Saccharomycetes</taxon>
        <taxon>Ascoideaceae</taxon>
        <taxon>Ascoidea</taxon>
    </lineage>
</organism>
<dbReference type="PRINTS" id="PR00320">
    <property type="entry name" value="GPROTEINBRPT"/>
</dbReference>
<dbReference type="SUPFAM" id="SSF50978">
    <property type="entry name" value="WD40 repeat-like"/>
    <property type="match status" value="1"/>
</dbReference>
<dbReference type="EMBL" id="KV454475">
    <property type="protein sequence ID" value="ODV63401.1"/>
    <property type="molecule type" value="Genomic_DNA"/>
</dbReference>
<dbReference type="AlphaFoldDB" id="A0A1D2VP61"/>